<evidence type="ECO:0000256" key="3">
    <source>
        <dbReference type="ARBA" id="ARBA00023085"/>
    </source>
</evidence>
<sequence>MSKLFRLFVLHGTAIAGLYITAASAQTCSNEAECRQSAGAKQIQLLTPVVVPIQYDYPKLIIHNHGPDFDTDYQVPNGTKIVYDFYTDRNSFNLPSQTSIITDEIARLDPAKGFTILVIHRTRDNFAASGGASVSLLSSADNTAYASFMLGSQPSATGQKWSFGKSLLQSKRPQTAYWQKPWDMNILGPTGSFSGTEWVYYTFTPDGKVKIDLFAPYTYSLAFTAYQWDEAVLDSGFPHFAYKAGGPTSRPNQAPFGSVGPLMVGAVNVPGQGSPTLTPVQALPGFERAVVFSGPLSNREIVAFQKSLKGSLFLDVDMLPCNSGAFLAGEIRTPCGKGSPGNPPADVSSITPVGLNTNVDPKGVTLAANDGGGGSFSTIKAAVDALPPSGGVIRIPPSVYTETLDITKPNVKLIGTGTDASQVLITGNHSANATDPGTGQPYGTAGSYTVAVDANDVYLSNLTIRNSADYEAPDFGAKGQAVALRSNGDRDVYRAVRLLGGQGTLYVNGPGRAYFSNCYVEGNVDYIFGNGKAVFDGCTLKTKIHDSLIGEATITAQKRESASEDSSFGFDHTKSPYMSNAWLGRPWGSHSTVYLLNSTMGPQLTSDGWIEFIPPLNGLPGTNNLPTSTYRECNTRYADMNGQGAAPFDIGQRETTSPKSNVALSSAEAAALAPDIYLAGTDGWQPTLVSDASPNLGQQVPVPTPAAGVPQAPLISATVGGNGNVQVTWAGQPANPAETGYVITARQHGKSCGPFQLPAYAYSGYVEVAFNGSGANSAGANRLRCRAERTENR</sequence>
<gene>
    <name evidence="6" type="ORF">VSR73_34825</name>
</gene>
<feature type="domain" description="Pectinesterase catalytic" evidence="5">
    <location>
        <begin position="368"/>
        <end position="612"/>
    </location>
</feature>
<dbReference type="Proteomes" id="UP001489897">
    <property type="component" value="Unassembled WGS sequence"/>
</dbReference>
<evidence type="ECO:0000313" key="6">
    <source>
        <dbReference type="EMBL" id="MEM5426194.1"/>
    </source>
</evidence>
<comment type="caution">
    <text evidence="6">The sequence shown here is derived from an EMBL/GenBank/DDBJ whole genome shotgun (WGS) entry which is preliminary data.</text>
</comment>
<proteinExistence type="inferred from homology"/>
<protein>
    <submittedName>
        <fullName evidence="6">Pectinesterase family protein</fullName>
    </submittedName>
</protein>
<feature type="signal peptide" evidence="4">
    <location>
        <begin position="1"/>
        <end position="25"/>
    </location>
</feature>
<name>A0ABU9S1I4_9BURK</name>
<feature type="chain" id="PRO_5046828027" evidence="4">
    <location>
        <begin position="26"/>
        <end position="793"/>
    </location>
</feature>
<accession>A0ABU9S1I4</accession>
<keyword evidence="2" id="KW-0378">Hydrolase</keyword>
<evidence type="ECO:0000256" key="2">
    <source>
        <dbReference type="ARBA" id="ARBA00022801"/>
    </source>
</evidence>
<evidence type="ECO:0000256" key="4">
    <source>
        <dbReference type="SAM" id="SignalP"/>
    </source>
</evidence>
<evidence type="ECO:0000259" key="5">
    <source>
        <dbReference type="Pfam" id="PF01095"/>
    </source>
</evidence>
<dbReference type="EMBL" id="JAYMRV010000015">
    <property type="protein sequence ID" value="MEM5426194.1"/>
    <property type="molecule type" value="Genomic_DNA"/>
</dbReference>
<keyword evidence="3" id="KW-0063">Aspartyl esterase</keyword>
<dbReference type="Pfam" id="PF01095">
    <property type="entry name" value="Pectinesterase"/>
    <property type="match status" value="1"/>
</dbReference>
<dbReference type="InterPro" id="IPR011050">
    <property type="entry name" value="Pectin_lyase_fold/virulence"/>
</dbReference>
<evidence type="ECO:0000313" key="7">
    <source>
        <dbReference type="Proteomes" id="UP001489897"/>
    </source>
</evidence>
<keyword evidence="4" id="KW-0732">Signal</keyword>
<dbReference type="InterPro" id="IPR012334">
    <property type="entry name" value="Pectin_lyas_fold"/>
</dbReference>
<dbReference type="PANTHER" id="PTHR31321">
    <property type="entry name" value="ACYL-COA THIOESTER HYDROLASE YBHC-RELATED"/>
    <property type="match status" value="1"/>
</dbReference>
<evidence type="ECO:0000256" key="1">
    <source>
        <dbReference type="ARBA" id="ARBA00008891"/>
    </source>
</evidence>
<dbReference type="Gene3D" id="2.160.20.10">
    <property type="entry name" value="Single-stranded right-handed beta-helix, Pectin lyase-like"/>
    <property type="match status" value="1"/>
</dbReference>
<reference evidence="6 7" key="1">
    <citation type="submission" date="2024-01" db="EMBL/GenBank/DDBJ databases">
        <title>The diversity of rhizobia nodulating Mimosa spp. in eleven states of Brazil covering several biomes is determined by host plant, location, and edaphic factors.</title>
        <authorList>
            <person name="Rouws L."/>
            <person name="Barauna A."/>
            <person name="Beukes C."/>
            <person name="De Faria S.M."/>
            <person name="Gross E."/>
            <person name="Dos Reis Junior F.B."/>
            <person name="Simon M."/>
            <person name="Maluk M."/>
            <person name="Odee D.W."/>
            <person name="Kenicer G."/>
            <person name="Young J.P.W."/>
            <person name="Reis V.M."/>
            <person name="Zilli J."/>
            <person name="James E.K."/>
        </authorList>
    </citation>
    <scope>NUCLEOTIDE SEQUENCE [LARGE SCALE GENOMIC DNA]</scope>
    <source>
        <strain evidence="6 7">JPY167</strain>
    </source>
</reference>
<comment type="similarity">
    <text evidence="1">Belongs to the pectinesterase family.</text>
</comment>
<dbReference type="PANTHER" id="PTHR31321:SF57">
    <property type="entry name" value="PECTINESTERASE 53-RELATED"/>
    <property type="match status" value="1"/>
</dbReference>
<dbReference type="InterPro" id="IPR000070">
    <property type="entry name" value="Pectinesterase_cat"/>
</dbReference>
<organism evidence="6 7">
    <name type="scientific">Paraburkholderia ferrariae</name>
    <dbReference type="NCBI Taxonomy" id="386056"/>
    <lineage>
        <taxon>Bacteria</taxon>
        <taxon>Pseudomonadati</taxon>
        <taxon>Pseudomonadota</taxon>
        <taxon>Betaproteobacteria</taxon>
        <taxon>Burkholderiales</taxon>
        <taxon>Burkholderiaceae</taxon>
        <taxon>Paraburkholderia</taxon>
    </lineage>
</organism>
<dbReference type="RefSeq" id="WP_342949902.1">
    <property type="nucleotide sequence ID" value="NZ_JAYMRV010000015.1"/>
</dbReference>
<keyword evidence="7" id="KW-1185">Reference proteome</keyword>
<dbReference type="SUPFAM" id="SSF51126">
    <property type="entry name" value="Pectin lyase-like"/>
    <property type="match status" value="1"/>
</dbReference>